<comment type="caution">
    <text evidence="5">The sequence shown here is derived from an EMBL/GenBank/DDBJ whole genome shotgun (WGS) entry which is preliminary data.</text>
</comment>
<dbReference type="InterPro" id="IPR009057">
    <property type="entry name" value="Homeodomain-like_sf"/>
</dbReference>
<dbReference type="InterPro" id="IPR018060">
    <property type="entry name" value="HTH_AraC"/>
</dbReference>
<dbReference type="InterPro" id="IPR032687">
    <property type="entry name" value="AraC-type_N"/>
</dbReference>
<dbReference type="Pfam" id="PF12625">
    <property type="entry name" value="Arabinose_bd"/>
    <property type="match status" value="1"/>
</dbReference>
<dbReference type="GO" id="GO:0005829">
    <property type="term" value="C:cytosol"/>
    <property type="evidence" value="ECO:0007669"/>
    <property type="project" value="TreeGrafter"/>
</dbReference>
<dbReference type="GO" id="GO:0003700">
    <property type="term" value="F:DNA-binding transcription factor activity"/>
    <property type="evidence" value="ECO:0007669"/>
    <property type="project" value="InterPro"/>
</dbReference>
<evidence type="ECO:0000256" key="2">
    <source>
        <dbReference type="ARBA" id="ARBA00023125"/>
    </source>
</evidence>
<evidence type="ECO:0000259" key="4">
    <source>
        <dbReference type="PROSITE" id="PS01124"/>
    </source>
</evidence>
<evidence type="ECO:0000256" key="3">
    <source>
        <dbReference type="ARBA" id="ARBA00023163"/>
    </source>
</evidence>
<keyword evidence="3" id="KW-0804">Transcription</keyword>
<dbReference type="PROSITE" id="PS01124">
    <property type="entry name" value="HTH_ARAC_FAMILY_2"/>
    <property type="match status" value="1"/>
</dbReference>
<protein>
    <submittedName>
        <fullName evidence="5">AraC family transcriptional regulator</fullName>
    </submittedName>
</protein>
<accession>A0AAE2RDB2</accession>
<feature type="domain" description="HTH araC/xylS-type" evidence="4">
    <location>
        <begin position="228"/>
        <end position="328"/>
    </location>
</feature>
<geneLocation type="plasmid" evidence="5">
    <name>unnamed3</name>
</geneLocation>
<keyword evidence="2" id="KW-0238">DNA-binding</keyword>
<dbReference type="Proteomes" id="UP000655037">
    <property type="component" value="Unassembled WGS sequence"/>
</dbReference>
<reference evidence="5" key="1">
    <citation type="submission" date="2020-11" db="EMBL/GenBank/DDBJ databases">
        <title>Agrobacterium vitis strain K377 genome.</title>
        <authorList>
            <person name="Xi H."/>
        </authorList>
    </citation>
    <scope>NUCLEOTIDE SEQUENCE</scope>
    <source>
        <strain evidence="5">K377</strain>
        <plasmid evidence="5">unnamed3</plasmid>
    </source>
</reference>
<dbReference type="PANTHER" id="PTHR47894">
    <property type="entry name" value="HTH-TYPE TRANSCRIPTIONAL REGULATOR GADX"/>
    <property type="match status" value="1"/>
</dbReference>
<dbReference type="EMBL" id="JACXXJ020000004">
    <property type="protein sequence ID" value="MBF2714382.1"/>
    <property type="molecule type" value="Genomic_DNA"/>
</dbReference>
<evidence type="ECO:0000256" key="1">
    <source>
        <dbReference type="ARBA" id="ARBA00023015"/>
    </source>
</evidence>
<dbReference type="RefSeq" id="WP_194416325.1">
    <property type="nucleotide sequence ID" value="NZ_JACXXJ020000004.1"/>
</dbReference>
<name>A0AAE2RDB2_AGRVI</name>
<dbReference type="SMART" id="SM00342">
    <property type="entry name" value="HTH_ARAC"/>
    <property type="match status" value="1"/>
</dbReference>
<organism evidence="5 6">
    <name type="scientific">Agrobacterium vitis</name>
    <name type="common">Rhizobium vitis</name>
    <dbReference type="NCBI Taxonomy" id="373"/>
    <lineage>
        <taxon>Bacteria</taxon>
        <taxon>Pseudomonadati</taxon>
        <taxon>Pseudomonadota</taxon>
        <taxon>Alphaproteobacteria</taxon>
        <taxon>Hyphomicrobiales</taxon>
        <taxon>Rhizobiaceae</taxon>
        <taxon>Rhizobium/Agrobacterium group</taxon>
        <taxon>Agrobacterium</taxon>
    </lineage>
</organism>
<dbReference type="Pfam" id="PF12833">
    <property type="entry name" value="HTH_18"/>
    <property type="match status" value="1"/>
</dbReference>
<evidence type="ECO:0000313" key="5">
    <source>
        <dbReference type="EMBL" id="MBF2714382.1"/>
    </source>
</evidence>
<dbReference type="SUPFAM" id="SSF46689">
    <property type="entry name" value="Homeodomain-like"/>
    <property type="match status" value="1"/>
</dbReference>
<proteinExistence type="predicted"/>
<keyword evidence="5" id="KW-0614">Plasmid</keyword>
<dbReference type="GO" id="GO:0000976">
    <property type="term" value="F:transcription cis-regulatory region binding"/>
    <property type="evidence" value="ECO:0007669"/>
    <property type="project" value="TreeGrafter"/>
</dbReference>
<dbReference type="PANTHER" id="PTHR47894:SF1">
    <property type="entry name" value="HTH-TYPE TRANSCRIPTIONAL REGULATOR VQSM"/>
    <property type="match status" value="1"/>
</dbReference>
<sequence>MTQARTPSGFASAIVLAYQKRGMTAQPALLAAGIDPATLHADGRITADQLERLSDHAMRELDDEALGWFSRCLPWGSYGMLCRASLPSTTLGIAIARWCRHHNLITQDVTLSLETGRNLAEVRIEEKSELGAFREFCLVSLLRNLQGVASWLGDTRIPLIDVAFPFDAPAHAESYRYLFNGPASFGADHASLRFDAAYLGLPVLRDDAALRQMLRRPLPLMVLQYRRDRLLSREILRLLNDMPAAGVDDLAEKLNLSTRSLHRHIKQEGTSFQALKDLSRQRLAERLLASTQWPIKRIARECGFDAEASFVRAFKSWTGQTPRAFAVAARQGTSSRKA</sequence>
<keyword evidence="1" id="KW-0805">Transcription regulation</keyword>
<evidence type="ECO:0000313" key="6">
    <source>
        <dbReference type="Proteomes" id="UP000655037"/>
    </source>
</evidence>
<dbReference type="Gene3D" id="1.10.10.60">
    <property type="entry name" value="Homeodomain-like"/>
    <property type="match status" value="1"/>
</dbReference>
<dbReference type="AlphaFoldDB" id="A0AAE2RDB2"/>
<gene>
    <name evidence="5" type="ORF">IEI95_009110</name>
</gene>